<evidence type="ECO:0000313" key="2">
    <source>
        <dbReference type="Proteomes" id="UP000887229"/>
    </source>
</evidence>
<gene>
    <name evidence="1" type="ORF">F5Z01DRAFT_651838</name>
</gene>
<accession>A0A9P8CSE5</accession>
<protein>
    <submittedName>
        <fullName evidence="1">Uncharacterized protein</fullName>
    </submittedName>
</protein>
<name>A0A9P8CSE5_9HYPO</name>
<dbReference type="AlphaFoldDB" id="A0A9P8CSE5"/>
<dbReference type="GeneID" id="70294149"/>
<evidence type="ECO:0000313" key="1">
    <source>
        <dbReference type="EMBL" id="KAG9255676.1"/>
    </source>
</evidence>
<comment type="caution">
    <text evidence="1">The sequence shown here is derived from an EMBL/GenBank/DDBJ whole genome shotgun (WGS) entry which is preliminary data.</text>
</comment>
<feature type="non-terminal residue" evidence="1">
    <location>
        <position position="76"/>
    </location>
</feature>
<proteinExistence type="predicted"/>
<organism evidence="1 2">
    <name type="scientific">Emericellopsis atlantica</name>
    <dbReference type="NCBI Taxonomy" id="2614577"/>
    <lineage>
        <taxon>Eukaryota</taxon>
        <taxon>Fungi</taxon>
        <taxon>Dikarya</taxon>
        <taxon>Ascomycota</taxon>
        <taxon>Pezizomycotina</taxon>
        <taxon>Sordariomycetes</taxon>
        <taxon>Hypocreomycetidae</taxon>
        <taxon>Hypocreales</taxon>
        <taxon>Bionectriaceae</taxon>
        <taxon>Emericellopsis</taxon>
    </lineage>
</organism>
<dbReference type="EMBL" id="MU251250">
    <property type="protein sequence ID" value="KAG9255676.1"/>
    <property type="molecule type" value="Genomic_DNA"/>
</dbReference>
<keyword evidence="2" id="KW-1185">Reference proteome</keyword>
<sequence>MTTDLQVISGIAVSWLALALHREYEQLPTAIVHLVLLAWNENHSRRKADGLRRLQFDDRNAPPSPFKQPVRLHWHG</sequence>
<dbReference type="Proteomes" id="UP000887229">
    <property type="component" value="Unassembled WGS sequence"/>
</dbReference>
<reference evidence="1" key="1">
    <citation type="journal article" date="2021" name="IMA Fungus">
        <title>Genomic characterization of three marine fungi, including Emericellopsis atlantica sp. nov. with signatures of a generalist lifestyle and marine biomass degradation.</title>
        <authorList>
            <person name="Hagestad O.C."/>
            <person name="Hou L."/>
            <person name="Andersen J.H."/>
            <person name="Hansen E.H."/>
            <person name="Altermark B."/>
            <person name="Li C."/>
            <person name="Kuhnert E."/>
            <person name="Cox R.J."/>
            <person name="Crous P.W."/>
            <person name="Spatafora J.W."/>
            <person name="Lail K."/>
            <person name="Amirebrahimi M."/>
            <person name="Lipzen A."/>
            <person name="Pangilinan J."/>
            <person name="Andreopoulos W."/>
            <person name="Hayes R.D."/>
            <person name="Ng V."/>
            <person name="Grigoriev I.V."/>
            <person name="Jackson S.A."/>
            <person name="Sutton T.D.S."/>
            <person name="Dobson A.D.W."/>
            <person name="Rama T."/>
        </authorList>
    </citation>
    <scope>NUCLEOTIDE SEQUENCE</scope>
    <source>
        <strain evidence="1">TS7</strain>
    </source>
</reference>
<dbReference type="RefSeq" id="XP_046119600.1">
    <property type="nucleotide sequence ID" value="XM_046263246.1"/>
</dbReference>